<sequence length="224" mass="26853">MNNEIISLPKNLELDLAKRNNSQDEKINIVEKYFKDIEKVHTKESIEANKARYLANIYNLEGKSIDVIYYSGIVIESFIPAQLSSYSHYILLLIKHNTNEGKFEESLKWIDFFWEKREFVQSIFEFLSFFNQYVEVLIRFDKPFNKKYLILLQKLNTEIGFNLDLNNPLSAIQRMIQLNREWNRKLSLIYINSFTKEIQNQELLKFAEECPIQWYKDYVHDGIK</sequence>
<organism evidence="1 2">
    <name type="scientific">Marivirga lumbricoides</name>
    <dbReference type="NCBI Taxonomy" id="1046115"/>
    <lineage>
        <taxon>Bacteria</taxon>
        <taxon>Pseudomonadati</taxon>
        <taxon>Bacteroidota</taxon>
        <taxon>Cytophagia</taxon>
        <taxon>Cytophagales</taxon>
        <taxon>Marivirgaceae</taxon>
        <taxon>Marivirga</taxon>
    </lineage>
</organism>
<gene>
    <name evidence="1" type="ORF">C9994_15135</name>
</gene>
<evidence type="ECO:0000313" key="1">
    <source>
        <dbReference type="EMBL" id="PTB91685.1"/>
    </source>
</evidence>
<accession>A0A2T4DCY5</accession>
<reference evidence="1 2" key="1">
    <citation type="submission" date="2018-03" db="EMBL/GenBank/DDBJ databases">
        <title>Cross-interface Injection: A General Nanoliter Liquid Handling Method Applied to Single Cells Genome Amplification Automated Nanoliter Liquid Handling Applied to Single Cell Multiple Displacement Amplification.</title>
        <authorList>
            <person name="Yun J."/>
            <person name="Xu P."/>
            <person name="Xu J."/>
            <person name="Dai X."/>
            <person name="Wang Y."/>
            <person name="Zheng X."/>
            <person name="Cao C."/>
            <person name="Yi Q."/>
            <person name="Zhu Y."/>
            <person name="Wang L."/>
            <person name="Dong Z."/>
            <person name="Huang Y."/>
            <person name="Huang L."/>
            <person name="Du W."/>
        </authorList>
    </citation>
    <scope>NUCLEOTIDE SEQUENCE [LARGE SCALE GENOMIC DNA]</scope>
    <source>
        <strain evidence="1 2">Z-D1-2</strain>
    </source>
</reference>
<dbReference type="AlphaFoldDB" id="A0A2T4DCY5"/>
<comment type="caution">
    <text evidence="1">The sequence shown here is derived from an EMBL/GenBank/DDBJ whole genome shotgun (WGS) entry which is preliminary data.</text>
</comment>
<protein>
    <submittedName>
        <fullName evidence="1">Uncharacterized protein</fullName>
    </submittedName>
</protein>
<proteinExistence type="predicted"/>
<name>A0A2T4DCY5_9BACT</name>
<dbReference type="Proteomes" id="UP000240608">
    <property type="component" value="Unassembled WGS sequence"/>
</dbReference>
<dbReference type="EMBL" id="PYVU01000326">
    <property type="protein sequence ID" value="PTB91685.1"/>
    <property type="molecule type" value="Genomic_DNA"/>
</dbReference>
<evidence type="ECO:0000313" key="2">
    <source>
        <dbReference type="Proteomes" id="UP000240608"/>
    </source>
</evidence>